<dbReference type="EMBL" id="LXQA010003670">
    <property type="protein sequence ID" value="MCH82421.1"/>
    <property type="molecule type" value="Genomic_DNA"/>
</dbReference>
<dbReference type="InterPro" id="IPR036875">
    <property type="entry name" value="Znf_CCHC_sf"/>
</dbReference>
<gene>
    <name evidence="4" type="ORF">A2U01_0003227</name>
</gene>
<comment type="caution">
    <text evidence="4">The sequence shown here is derived from an EMBL/GenBank/DDBJ whole genome shotgun (WGS) entry which is preliminary data.</text>
</comment>
<protein>
    <submittedName>
        <fullName evidence="4">Gag-protease polyprotein</fullName>
    </submittedName>
</protein>
<dbReference type="PROSITE" id="PS50158">
    <property type="entry name" value="ZF_CCHC"/>
    <property type="match status" value="2"/>
</dbReference>
<dbReference type="InterPro" id="IPR001878">
    <property type="entry name" value="Znf_CCHC"/>
</dbReference>
<feature type="compositionally biased region" description="Low complexity" evidence="2">
    <location>
        <begin position="187"/>
        <end position="208"/>
    </location>
</feature>
<feature type="non-terminal residue" evidence="4">
    <location>
        <position position="1"/>
    </location>
</feature>
<dbReference type="GO" id="GO:0008270">
    <property type="term" value="F:zinc ion binding"/>
    <property type="evidence" value="ECO:0007669"/>
    <property type="project" value="UniProtKB-KW"/>
</dbReference>
<keyword evidence="1" id="KW-0862">Zinc</keyword>
<dbReference type="GO" id="GO:0003676">
    <property type="term" value="F:nucleic acid binding"/>
    <property type="evidence" value="ECO:0007669"/>
    <property type="project" value="InterPro"/>
</dbReference>
<sequence>EDNLSEIIALIGRKFNKSLNKLQAKWRTNVPDKTSNIRSQSKVKDEDNSDQDKGVRCFECEGFGHIRSECPSYLKKQKRGMTTTLSDSNEENERKTANKAFTGKYETSSNTSDEDLLDEDVAEAHKHLGSEILDEILEAGKMSRDMKGLGFDNHVNKEVKIVPKKTIPPKKKIQEQMSNRMSQHLAQQKNQKSNNMSQHQVQHVSPQHKGYKEPIKRCDHCGRSGHMRSQCFKLHGYPQRPKSPRQSKKEIQAQKVWKSKDTQTKKVSKPKATTSNLMAHTPLKVSSKEDLYFDSGCS</sequence>
<organism evidence="4 5">
    <name type="scientific">Trifolium medium</name>
    <dbReference type="NCBI Taxonomy" id="97028"/>
    <lineage>
        <taxon>Eukaryota</taxon>
        <taxon>Viridiplantae</taxon>
        <taxon>Streptophyta</taxon>
        <taxon>Embryophyta</taxon>
        <taxon>Tracheophyta</taxon>
        <taxon>Spermatophyta</taxon>
        <taxon>Magnoliopsida</taxon>
        <taxon>eudicotyledons</taxon>
        <taxon>Gunneridae</taxon>
        <taxon>Pentapetalae</taxon>
        <taxon>rosids</taxon>
        <taxon>fabids</taxon>
        <taxon>Fabales</taxon>
        <taxon>Fabaceae</taxon>
        <taxon>Papilionoideae</taxon>
        <taxon>50 kb inversion clade</taxon>
        <taxon>NPAAA clade</taxon>
        <taxon>Hologalegina</taxon>
        <taxon>IRL clade</taxon>
        <taxon>Trifolieae</taxon>
        <taxon>Trifolium</taxon>
    </lineage>
</organism>
<dbReference type="Gene3D" id="4.10.60.10">
    <property type="entry name" value="Zinc finger, CCHC-type"/>
    <property type="match status" value="1"/>
</dbReference>
<feature type="region of interest" description="Disordered" evidence="2">
    <location>
        <begin position="234"/>
        <end position="298"/>
    </location>
</feature>
<keyword evidence="5" id="KW-1185">Reference proteome</keyword>
<name>A0A392M533_9FABA</name>
<feature type="domain" description="CCHC-type" evidence="3">
    <location>
        <begin position="217"/>
        <end position="231"/>
    </location>
</feature>
<feature type="region of interest" description="Disordered" evidence="2">
    <location>
        <begin position="175"/>
        <end position="214"/>
    </location>
</feature>
<evidence type="ECO:0000259" key="3">
    <source>
        <dbReference type="PROSITE" id="PS50158"/>
    </source>
</evidence>
<dbReference type="SMART" id="SM00343">
    <property type="entry name" value="ZnF_C2HC"/>
    <property type="match status" value="2"/>
</dbReference>
<dbReference type="Pfam" id="PF00098">
    <property type="entry name" value="zf-CCHC"/>
    <property type="match status" value="1"/>
</dbReference>
<evidence type="ECO:0000256" key="1">
    <source>
        <dbReference type="PROSITE-ProRule" id="PRU00047"/>
    </source>
</evidence>
<feature type="compositionally biased region" description="Basic and acidic residues" evidence="2">
    <location>
        <begin position="42"/>
        <end position="52"/>
    </location>
</feature>
<feature type="compositionally biased region" description="Polar residues" evidence="2">
    <location>
        <begin position="177"/>
        <end position="186"/>
    </location>
</feature>
<evidence type="ECO:0000313" key="5">
    <source>
        <dbReference type="Proteomes" id="UP000265520"/>
    </source>
</evidence>
<feature type="compositionally biased region" description="Basic and acidic residues" evidence="2">
    <location>
        <begin position="247"/>
        <end position="264"/>
    </location>
</feature>
<dbReference type="GO" id="GO:0008233">
    <property type="term" value="F:peptidase activity"/>
    <property type="evidence" value="ECO:0007669"/>
    <property type="project" value="UniProtKB-KW"/>
</dbReference>
<evidence type="ECO:0000313" key="4">
    <source>
        <dbReference type="EMBL" id="MCH82421.1"/>
    </source>
</evidence>
<dbReference type="SUPFAM" id="SSF57756">
    <property type="entry name" value="Retrovirus zinc finger-like domains"/>
    <property type="match status" value="1"/>
</dbReference>
<proteinExistence type="predicted"/>
<evidence type="ECO:0000256" key="2">
    <source>
        <dbReference type="SAM" id="MobiDB-lite"/>
    </source>
</evidence>
<keyword evidence="4" id="KW-0378">Hydrolase</keyword>
<feature type="region of interest" description="Disordered" evidence="2">
    <location>
        <begin position="27"/>
        <end position="52"/>
    </location>
</feature>
<dbReference type="AlphaFoldDB" id="A0A392M533"/>
<feature type="domain" description="CCHC-type" evidence="3">
    <location>
        <begin position="56"/>
        <end position="72"/>
    </location>
</feature>
<dbReference type="Proteomes" id="UP000265520">
    <property type="component" value="Unassembled WGS sequence"/>
</dbReference>
<feature type="compositionally biased region" description="Polar residues" evidence="2">
    <location>
        <begin position="31"/>
        <end position="40"/>
    </location>
</feature>
<reference evidence="4 5" key="1">
    <citation type="journal article" date="2018" name="Front. Plant Sci.">
        <title>Red Clover (Trifolium pratense) and Zigzag Clover (T. medium) - A Picture of Genomic Similarities and Differences.</title>
        <authorList>
            <person name="Dluhosova J."/>
            <person name="Istvanek J."/>
            <person name="Nedelnik J."/>
            <person name="Repkova J."/>
        </authorList>
    </citation>
    <scope>NUCLEOTIDE SEQUENCE [LARGE SCALE GENOMIC DNA]</scope>
    <source>
        <strain evidence="5">cv. 10/8</strain>
        <tissue evidence="4">Leaf</tissue>
    </source>
</reference>
<dbReference type="GO" id="GO:0006508">
    <property type="term" value="P:proteolysis"/>
    <property type="evidence" value="ECO:0007669"/>
    <property type="project" value="UniProtKB-KW"/>
</dbReference>
<accession>A0A392M533</accession>
<keyword evidence="4" id="KW-0645">Protease</keyword>
<keyword evidence="1" id="KW-0479">Metal-binding</keyword>
<keyword evidence="1" id="KW-0863">Zinc-finger</keyword>